<dbReference type="Proteomes" id="UP000887576">
    <property type="component" value="Unplaced"/>
</dbReference>
<organism evidence="1 2">
    <name type="scientific">Panagrolaimus sp. JU765</name>
    <dbReference type="NCBI Taxonomy" id="591449"/>
    <lineage>
        <taxon>Eukaryota</taxon>
        <taxon>Metazoa</taxon>
        <taxon>Ecdysozoa</taxon>
        <taxon>Nematoda</taxon>
        <taxon>Chromadorea</taxon>
        <taxon>Rhabditida</taxon>
        <taxon>Tylenchina</taxon>
        <taxon>Panagrolaimomorpha</taxon>
        <taxon>Panagrolaimoidea</taxon>
        <taxon>Panagrolaimidae</taxon>
        <taxon>Panagrolaimus</taxon>
    </lineage>
</organism>
<name>A0AC34PWB8_9BILA</name>
<reference evidence="2" key="1">
    <citation type="submission" date="2022-11" db="UniProtKB">
        <authorList>
            <consortium name="WormBaseParasite"/>
        </authorList>
    </citation>
    <scope>IDENTIFICATION</scope>
</reference>
<sequence length="81" mass="9216">MSKNILLLFLLIAVVLMSCINGEQVGEHGVNSPLDKNDIVHIFRGSRMKREMFCWGPMVDTCCKNRCRGDGCVWFMCKLCC</sequence>
<protein>
    <submittedName>
        <fullName evidence="2">Uncharacterized protein</fullName>
    </submittedName>
</protein>
<proteinExistence type="predicted"/>
<accession>A0AC34PWB8</accession>
<evidence type="ECO:0000313" key="1">
    <source>
        <dbReference type="Proteomes" id="UP000887576"/>
    </source>
</evidence>
<evidence type="ECO:0000313" key="2">
    <source>
        <dbReference type="WBParaSite" id="JU765_v2.g10612.t1"/>
    </source>
</evidence>
<dbReference type="WBParaSite" id="JU765_v2.g10612.t1">
    <property type="protein sequence ID" value="JU765_v2.g10612.t1"/>
    <property type="gene ID" value="JU765_v2.g10612"/>
</dbReference>